<sequence length="590" mass="66707">MTYERKPWHFDFSIMDKFWSATPPPDVPAGLDSPDESARLAAAVELARSGDRQGLDTVRRMVDTPYPILQEDVYIFIGGISTEPELVDIINEHRTALYETQKWWKQDEIANMLYHSQLAWGVPIMIRMWHLISTGSSPREAGIVSNGISRLIESAENKIPKVKNDYSWDNEGYKTGRHRTIEAWMMLQAWRKLMDRIGDVHAPIMFGAVFDTATMARTVGQQPIPDRWTYETVTGADCSNWHAKDKHRREQPLQIAGEIARFLAEDAHRYQPGKRYFLGHEVPQVIDPRAVDLMNEAIAYFEAEIQAMDRQHLIDAGILEDDDDDDDDDDGFDSYFWSDLDNWRASPNGSFWQRIAHIAHNAVLGDFHRLVDATITAVELIDDEYADLLAARLLADAGPSDQLRRLVTLAKQRPEPRWIELCLIALSDSGLAWALEAAGELMCRLDPDATRFGPPWLPLWRRLVPKLDMQLFKLFRSQNLTAVHERIRSITAVHPPDTVLWAGQPLHLRRLAAQLERSVGKDPQAPAEVAALRHLLETMTGVDLARLWASPEAVAPAHAGPLLAALRADPSFAAHQPGTRLFFGTLVPQA</sequence>
<name>A0A2S9YLD3_9BACT</name>
<organism evidence="1 2">
    <name type="scientific">Enhygromyxa salina</name>
    <dbReference type="NCBI Taxonomy" id="215803"/>
    <lineage>
        <taxon>Bacteria</taxon>
        <taxon>Pseudomonadati</taxon>
        <taxon>Myxococcota</taxon>
        <taxon>Polyangia</taxon>
        <taxon>Nannocystales</taxon>
        <taxon>Nannocystaceae</taxon>
        <taxon>Enhygromyxa</taxon>
    </lineage>
</organism>
<dbReference type="EMBL" id="PVNK01000002">
    <property type="protein sequence ID" value="PRQ05884.1"/>
    <property type="molecule type" value="Genomic_DNA"/>
</dbReference>
<accession>A0A2S9YLD3</accession>
<comment type="caution">
    <text evidence="1">The sequence shown here is derived from an EMBL/GenBank/DDBJ whole genome shotgun (WGS) entry which is preliminary data.</text>
</comment>
<dbReference type="AlphaFoldDB" id="A0A2S9YLD3"/>
<gene>
    <name evidence="1" type="ORF">ENSA5_00350</name>
</gene>
<proteinExistence type="predicted"/>
<reference evidence="1 2" key="1">
    <citation type="submission" date="2018-03" db="EMBL/GenBank/DDBJ databases">
        <title>Draft Genome Sequences of the Obligatory Marine Myxobacteria Enhygromyxa salina SWB005.</title>
        <authorList>
            <person name="Poehlein A."/>
            <person name="Moghaddam J.A."/>
            <person name="Harms H."/>
            <person name="Alanjari M."/>
            <person name="Koenig G.M."/>
            <person name="Daniel R."/>
            <person name="Schaeberle T.F."/>
        </authorList>
    </citation>
    <scope>NUCLEOTIDE SEQUENCE [LARGE SCALE GENOMIC DNA]</scope>
    <source>
        <strain evidence="1 2">SWB005</strain>
    </source>
</reference>
<evidence type="ECO:0000313" key="2">
    <source>
        <dbReference type="Proteomes" id="UP000237968"/>
    </source>
</evidence>
<dbReference type="Proteomes" id="UP000237968">
    <property type="component" value="Unassembled WGS sequence"/>
</dbReference>
<evidence type="ECO:0000313" key="1">
    <source>
        <dbReference type="EMBL" id="PRQ05884.1"/>
    </source>
</evidence>
<protein>
    <submittedName>
        <fullName evidence="1">Uncharacterized protein</fullName>
    </submittedName>
</protein>
<keyword evidence="2" id="KW-1185">Reference proteome</keyword>